<dbReference type="InterPro" id="IPR036661">
    <property type="entry name" value="Luciferase-like_sf"/>
</dbReference>
<evidence type="ECO:0000313" key="7">
    <source>
        <dbReference type="Proteomes" id="UP000287687"/>
    </source>
</evidence>
<evidence type="ECO:0000256" key="1">
    <source>
        <dbReference type="ARBA" id="ARBA00022630"/>
    </source>
</evidence>
<dbReference type="CDD" id="cd01094">
    <property type="entry name" value="Alkanesulfonate_monoxygenase"/>
    <property type="match status" value="1"/>
</dbReference>
<feature type="domain" description="Luciferase-like" evidence="5">
    <location>
        <begin position="21"/>
        <end position="325"/>
    </location>
</feature>
<dbReference type="Gene3D" id="3.20.20.30">
    <property type="entry name" value="Luciferase-like domain"/>
    <property type="match status" value="1"/>
</dbReference>
<dbReference type="PANTHER" id="PTHR42847:SF4">
    <property type="entry name" value="ALKANESULFONATE MONOOXYGENASE-RELATED"/>
    <property type="match status" value="1"/>
</dbReference>
<keyword evidence="7" id="KW-1185">Reference proteome</keyword>
<organism evidence="6 7">
    <name type="scientific">Neorhizobium lilium</name>
    <dbReference type="NCBI Taxonomy" id="2503024"/>
    <lineage>
        <taxon>Bacteria</taxon>
        <taxon>Pseudomonadati</taxon>
        <taxon>Pseudomonadota</taxon>
        <taxon>Alphaproteobacteria</taxon>
        <taxon>Hyphomicrobiales</taxon>
        <taxon>Rhizobiaceae</taxon>
        <taxon>Rhizobium/Agrobacterium group</taxon>
        <taxon>Neorhizobium</taxon>
    </lineage>
</organism>
<evidence type="ECO:0000313" key="6">
    <source>
        <dbReference type="EMBL" id="RWX81347.1"/>
    </source>
</evidence>
<comment type="caution">
    <text evidence="6">The sequence shown here is derived from an EMBL/GenBank/DDBJ whole genome shotgun (WGS) entry which is preliminary data.</text>
</comment>
<name>A0A3S3U3V9_9HYPH</name>
<dbReference type="Pfam" id="PF00296">
    <property type="entry name" value="Bac_luciferase"/>
    <property type="match status" value="1"/>
</dbReference>
<dbReference type="InterPro" id="IPR011251">
    <property type="entry name" value="Luciferase-like_dom"/>
</dbReference>
<keyword evidence="1" id="KW-0285">Flavoprotein</keyword>
<sequence>MNVLWYMCAPDGAYPWKPEGSRTIDYGYYKQLAQAYDHLGFTGALFATGAHDVWPLAGALLPYTERMKFLIAFHPGLIAPTLLAKMAATFQEFSNGRLMLNVVSGDAKMLGAYGMMLPHDERYVMADEYLTIWHQLMAGESVTHKGKYFQTEGAKLALPAGTSIQPPPLWFGGSSDSAIDVAAKHVETYLSWGETPEQMGEKVKKVKARAAEHGRELTYGIRLYVIVRQTDEKAWEAAADLYDQMDDAAIAANQRFVSNTDSVGQQRMSAMHGGIKPTNLRDLEIAPNLWAGVGLVRPGPGTAIVGSPDTVIRTLEAYQKVGVDTFILSGMPLLEEAYRFGELVLPRLPVARVTQERKHFTWSTLFDRDLSGKPANG</sequence>
<protein>
    <submittedName>
        <fullName evidence="6">LLM class flavin-dependent oxidoreductase</fullName>
    </submittedName>
</protein>
<proteinExistence type="predicted"/>
<gene>
    <name evidence="6" type="ORF">EPK99_03290</name>
</gene>
<dbReference type="PANTHER" id="PTHR42847">
    <property type="entry name" value="ALKANESULFONATE MONOOXYGENASE"/>
    <property type="match status" value="1"/>
</dbReference>
<dbReference type="AlphaFoldDB" id="A0A3S3U3V9"/>
<evidence type="ECO:0000256" key="3">
    <source>
        <dbReference type="ARBA" id="ARBA00023002"/>
    </source>
</evidence>
<accession>A0A3S3U3V9</accession>
<reference evidence="6 7" key="1">
    <citation type="submission" date="2019-01" db="EMBL/GenBank/DDBJ databases">
        <title>The draft genome of Rhizobium sp. 24NR.</title>
        <authorList>
            <person name="Liu L."/>
            <person name="Liang L."/>
            <person name="Shi S."/>
            <person name="Xu L."/>
            <person name="Wang X."/>
            <person name="Li L."/>
            <person name="Zhang X."/>
        </authorList>
    </citation>
    <scope>NUCLEOTIDE SEQUENCE [LARGE SCALE GENOMIC DNA]</scope>
    <source>
        <strain evidence="6 7">24NR</strain>
    </source>
</reference>
<dbReference type="GO" id="GO:0046306">
    <property type="term" value="P:alkanesulfonate catabolic process"/>
    <property type="evidence" value="ECO:0007669"/>
    <property type="project" value="TreeGrafter"/>
</dbReference>
<keyword evidence="3" id="KW-0560">Oxidoreductase</keyword>
<dbReference type="RefSeq" id="WP_128441172.1">
    <property type="nucleotide sequence ID" value="NZ_SBIP01000001.1"/>
</dbReference>
<dbReference type="Proteomes" id="UP000287687">
    <property type="component" value="Unassembled WGS sequence"/>
</dbReference>
<keyword evidence="2" id="KW-0288">FMN</keyword>
<dbReference type="GO" id="GO:0008726">
    <property type="term" value="F:alkanesulfonate monooxygenase activity"/>
    <property type="evidence" value="ECO:0007669"/>
    <property type="project" value="TreeGrafter"/>
</dbReference>
<dbReference type="SUPFAM" id="SSF51679">
    <property type="entry name" value="Bacterial luciferase-like"/>
    <property type="match status" value="1"/>
</dbReference>
<keyword evidence="4" id="KW-0503">Monooxygenase</keyword>
<evidence type="ECO:0000259" key="5">
    <source>
        <dbReference type="Pfam" id="PF00296"/>
    </source>
</evidence>
<dbReference type="OrthoDB" id="9814695at2"/>
<evidence type="ECO:0000256" key="2">
    <source>
        <dbReference type="ARBA" id="ARBA00022643"/>
    </source>
</evidence>
<dbReference type="EMBL" id="SBIP01000001">
    <property type="protein sequence ID" value="RWX81347.1"/>
    <property type="molecule type" value="Genomic_DNA"/>
</dbReference>
<evidence type="ECO:0000256" key="4">
    <source>
        <dbReference type="ARBA" id="ARBA00023033"/>
    </source>
</evidence>
<dbReference type="InterPro" id="IPR050172">
    <property type="entry name" value="SsuD_RutA_monooxygenase"/>
</dbReference>